<reference evidence="2 3" key="1">
    <citation type="submission" date="2018-07" db="EMBL/GenBank/DDBJ databases">
        <title>Arthrobacter sp. nov., isolated from raw cow's milk with high bacterial count.</title>
        <authorList>
            <person name="Hahne J."/>
            <person name="Isele D."/>
            <person name="Lipski A."/>
        </authorList>
    </citation>
    <scope>NUCLEOTIDE SEQUENCE [LARGE SCALE GENOMIC DNA]</scope>
    <source>
        <strain evidence="2 3">JZ R-35</strain>
    </source>
</reference>
<organism evidence="2 3">
    <name type="scientific">Galactobacter valiniphilus</name>
    <dbReference type="NCBI Taxonomy" id="2676122"/>
    <lineage>
        <taxon>Bacteria</taxon>
        <taxon>Bacillati</taxon>
        <taxon>Actinomycetota</taxon>
        <taxon>Actinomycetes</taxon>
        <taxon>Micrococcales</taxon>
        <taxon>Micrococcaceae</taxon>
        <taxon>Galactobacter</taxon>
    </lineage>
</organism>
<evidence type="ECO:0008006" key="4">
    <source>
        <dbReference type="Google" id="ProtNLM"/>
    </source>
</evidence>
<accession>A0A399JEH2</accession>
<keyword evidence="3" id="KW-1185">Reference proteome</keyword>
<comment type="caution">
    <text evidence="2">The sequence shown here is derived from an EMBL/GenBank/DDBJ whole genome shotgun (WGS) entry which is preliminary data.</text>
</comment>
<dbReference type="Gene3D" id="3.30.450.20">
    <property type="entry name" value="PAS domain"/>
    <property type="match status" value="1"/>
</dbReference>
<name>A0A399JEH2_9MICC</name>
<protein>
    <recommendedName>
        <fullName evidence="4">Cache domain-containing protein</fullName>
    </recommendedName>
</protein>
<evidence type="ECO:0000256" key="1">
    <source>
        <dbReference type="SAM" id="MobiDB-lite"/>
    </source>
</evidence>
<gene>
    <name evidence="2" type="ORF">DWB68_14870</name>
</gene>
<evidence type="ECO:0000313" key="3">
    <source>
        <dbReference type="Proteomes" id="UP000265419"/>
    </source>
</evidence>
<feature type="compositionally biased region" description="Low complexity" evidence="1">
    <location>
        <begin position="1"/>
        <end position="17"/>
    </location>
</feature>
<dbReference type="EMBL" id="QQXK01000041">
    <property type="protein sequence ID" value="RII40996.1"/>
    <property type="molecule type" value="Genomic_DNA"/>
</dbReference>
<proteinExistence type="predicted"/>
<evidence type="ECO:0000313" key="2">
    <source>
        <dbReference type="EMBL" id="RII40996.1"/>
    </source>
</evidence>
<dbReference type="AlphaFoldDB" id="A0A399JEH2"/>
<feature type="region of interest" description="Disordered" evidence="1">
    <location>
        <begin position="1"/>
        <end position="25"/>
    </location>
</feature>
<sequence>MSSSPSPLEAAPAAELADPLDESGVAPPPEVDALSRWFTRAFADLDTLNADFCEHLEKASSPEDDVVALARLGRDGIKKRSKRFLAEHPAADGVGVIFARAADAEGRGVIEWWERDASLGVHRYAFGLNPSGDRFYDYEKIEWFVMTFGSGQHWITGPYIDYLGVDEYVVTLTAQSSVHGRPVGIAGVDIKMSDLERELLPLLQRFPGRAALVTTHGSVLASNTSSLIAGDRVRPAELGLKEHPLRASGASVTVVYE</sequence>
<dbReference type="Proteomes" id="UP000265419">
    <property type="component" value="Unassembled WGS sequence"/>
</dbReference>
<dbReference type="CDD" id="cd12913">
    <property type="entry name" value="PDC1_MCP_like"/>
    <property type="match status" value="1"/>
</dbReference>
<dbReference type="RefSeq" id="WP_119425907.1">
    <property type="nucleotide sequence ID" value="NZ_QQXK01000041.1"/>
</dbReference>
<dbReference type="Pfam" id="PF22673">
    <property type="entry name" value="MCP-like_PDC_1"/>
    <property type="match status" value="1"/>
</dbReference>